<dbReference type="Pfam" id="PF04932">
    <property type="entry name" value="Wzy_C"/>
    <property type="match status" value="1"/>
</dbReference>
<gene>
    <name evidence="7" type="ORF">XD73_0103</name>
</gene>
<dbReference type="PANTHER" id="PTHR37422:SF17">
    <property type="entry name" value="O-ANTIGEN LIGASE"/>
    <property type="match status" value="1"/>
</dbReference>
<evidence type="ECO:0000256" key="4">
    <source>
        <dbReference type="ARBA" id="ARBA00023136"/>
    </source>
</evidence>
<dbReference type="InterPro" id="IPR007016">
    <property type="entry name" value="O-antigen_ligase-rel_domated"/>
</dbReference>
<dbReference type="GO" id="GO:0016020">
    <property type="term" value="C:membrane"/>
    <property type="evidence" value="ECO:0007669"/>
    <property type="project" value="UniProtKB-SubCell"/>
</dbReference>
<keyword evidence="2 5" id="KW-0812">Transmembrane</keyword>
<evidence type="ECO:0000256" key="3">
    <source>
        <dbReference type="ARBA" id="ARBA00022989"/>
    </source>
</evidence>
<feature type="transmembrane region" description="Helical" evidence="5">
    <location>
        <begin position="195"/>
        <end position="211"/>
    </location>
</feature>
<evidence type="ECO:0000256" key="1">
    <source>
        <dbReference type="ARBA" id="ARBA00004141"/>
    </source>
</evidence>
<protein>
    <submittedName>
        <fullName evidence="7">O-antigen polymerase family protein</fullName>
    </submittedName>
</protein>
<dbReference type="PANTHER" id="PTHR37422">
    <property type="entry name" value="TEICHURONIC ACID BIOSYNTHESIS PROTEIN TUAE"/>
    <property type="match status" value="1"/>
</dbReference>
<feature type="transmembrane region" description="Helical" evidence="5">
    <location>
        <begin position="110"/>
        <end position="128"/>
    </location>
</feature>
<proteinExistence type="predicted"/>
<organism evidence="7 8">
    <name type="scientific">Anaerolinea thermophila</name>
    <dbReference type="NCBI Taxonomy" id="167964"/>
    <lineage>
        <taxon>Bacteria</taxon>
        <taxon>Bacillati</taxon>
        <taxon>Chloroflexota</taxon>
        <taxon>Anaerolineae</taxon>
        <taxon>Anaerolineales</taxon>
        <taxon>Anaerolineaceae</taxon>
        <taxon>Anaerolinea</taxon>
    </lineage>
</organism>
<keyword evidence="3 5" id="KW-1133">Transmembrane helix</keyword>
<evidence type="ECO:0000256" key="2">
    <source>
        <dbReference type="ARBA" id="ARBA00022692"/>
    </source>
</evidence>
<dbReference type="Proteomes" id="UP000064249">
    <property type="component" value="Unassembled WGS sequence"/>
</dbReference>
<reference evidence="7 8" key="1">
    <citation type="journal article" date="2015" name="MBio">
        <title>Genome-Resolved Metagenomic Analysis Reveals Roles for Candidate Phyla and Other Microbial Community Members in Biogeochemical Transformations in Oil Reservoirs.</title>
        <authorList>
            <person name="Hu P."/>
            <person name="Tom L."/>
            <person name="Singh A."/>
            <person name="Thomas B.C."/>
            <person name="Baker B.J."/>
            <person name="Piceno Y.M."/>
            <person name="Andersen G.L."/>
            <person name="Banfield J.F."/>
        </authorList>
    </citation>
    <scope>NUCLEOTIDE SEQUENCE [LARGE SCALE GENOMIC DNA]</scope>
    <source>
        <strain evidence="7">46_16</strain>
    </source>
</reference>
<dbReference type="InterPro" id="IPR051533">
    <property type="entry name" value="WaaL-like"/>
</dbReference>
<comment type="subcellular location">
    <subcellularLocation>
        <location evidence="1">Membrane</location>
        <topology evidence="1">Multi-pass membrane protein</topology>
    </subcellularLocation>
</comment>
<name>A0A101FYV6_9CHLR</name>
<accession>A0A101FYV6</accession>
<evidence type="ECO:0000256" key="5">
    <source>
        <dbReference type="SAM" id="Phobius"/>
    </source>
</evidence>
<feature type="transmembrane region" description="Helical" evidence="5">
    <location>
        <begin position="44"/>
        <end position="64"/>
    </location>
</feature>
<feature type="transmembrane region" description="Helical" evidence="5">
    <location>
        <begin position="223"/>
        <end position="242"/>
    </location>
</feature>
<feature type="transmembrane region" description="Helical" evidence="5">
    <location>
        <begin position="293"/>
        <end position="314"/>
    </location>
</feature>
<comment type="caution">
    <text evidence="7">The sequence shown here is derived from an EMBL/GenBank/DDBJ whole genome shotgun (WGS) entry which is preliminary data.</text>
</comment>
<feature type="transmembrane region" description="Helical" evidence="5">
    <location>
        <begin position="140"/>
        <end position="162"/>
    </location>
</feature>
<evidence type="ECO:0000313" key="7">
    <source>
        <dbReference type="EMBL" id="KUK47034.1"/>
    </source>
</evidence>
<feature type="transmembrane region" description="Helical" evidence="5">
    <location>
        <begin position="442"/>
        <end position="464"/>
    </location>
</feature>
<evidence type="ECO:0000259" key="6">
    <source>
        <dbReference type="Pfam" id="PF04932"/>
    </source>
</evidence>
<dbReference type="EMBL" id="LGFU01000002">
    <property type="protein sequence ID" value="KUK47034.1"/>
    <property type="molecule type" value="Genomic_DNA"/>
</dbReference>
<feature type="transmembrane region" description="Helical" evidence="5">
    <location>
        <begin position="248"/>
        <end position="268"/>
    </location>
</feature>
<evidence type="ECO:0000313" key="8">
    <source>
        <dbReference type="Proteomes" id="UP000064249"/>
    </source>
</evidence>
<feature type="transmembrane region" description="Helical" evidence="5">
    <location>
        <begin position="17"/>
        <end position="38"/>
    </location>
</feature>
<feature type="domain" description="O-antigen ligase-related" evidence="6">
    <location>
        <begin position="232"/>
        <end position="422"/>
    </location>
</feature>
<sequence>MRFVTWCKKALPTITQILWVVLIASLPLTSVQLLARLFGSDAVASPAILVVFFMVVIWLFPYLLQGGKLVGSSIPLFLFGMVAVIATLLSYFQVIPAYKGIDNINSTVEAVITLVIGVCFYLVSSSYMKDEKQAKLTLKIINWSGLFMLLWAGMQAVAWQGFGRYPQWMFDLQGFVSKRVLYRQRVTGLALEPSWFAHQLNMVYLPIWLSATIKGFTAHNKKLGFLTLENFLLMAGIGALLLTLSRVGLLAFILMFTFFLIKLHTYLVEKTLAHLSRKQEEEISGERKKRLKVIVSVLFIIAYMILLVLGLWIFSKVDPRMENLFSFSFGNDNPLLSYFNELSFGERVVYWLAGWNTFTEHPILGVGLGNAGYYFPKAITPYGWNLIEVRQLVYRSSNLMNVKSLWVRLLAETGMVGFSFFCGWLYSMVVKFGKKANSQKKLVSVYATAGIFMLCALIAEGFSIDSFAMPYLWVGLGLASADFADETAKKESHI</sequence>
<feature type="transmembrane region" description="Helical" evidence="5">
    <location>
        <begin position="405"/>
        <end position="430"/>
    </location>
</feature>
<keyword evidence="4 5" id="KW-0472">Membrane</keyword>
<dbReference type="AlphaFoldDB" id="A0A101FYV6"/>
<feature type="transmembrane region" description="Helical" evidence="5">
    <location>
        <begin position="76"/>
        <end position="98"/>
    </location>
</feature>